<proteinExistence type="inferred from homology"/>
<feature type="transmembrane region" description="Helical" evidence="6">
    <location>
        <begin position="196"/>
        <end position="220"/>
    </location>
</feature>
<comment type="similarity">
    <text evidence="2">Belongs to the autoinducer-2 exporter (AI-2E) (TC 2.A.86) family.</text>
</comment>
<evidence type="ECO:0000256" key="2">
    <source>
        <dbReference type="ARBA" id="ARBA00009773"/>
    </source>
</evidence>
<feature type="transmembrane region" description="Helical" evidence="6">
    <location>
        <begin position="139"/>
        <end position="166"/>
    </location>
</feature>
<gene>
    <name evidence="7" type="ORF">A9404_04960</name>
</gene>
<dbReference type="AlphaFoldDB" id="A0A191ZG29"/>
<reference evidence="7 8" key="1">
    <citation type="submission" date="2016-06" db="EMBL/GenBank/DDBJ databases">
        <title>Insight into the functional genes involving in sulfur oxidation in Pearl River water.</title>
        <authorList>
            <person name="Luo J."/>
            <person name="Tan X."/>
            <person name="Lin W."/>
        </authorList>
    </citation>
    <scope>NUCLEOTIDE SEQUENCE [LARGE SCALE GENOMIC DNA]</scope>
    <source>
        <strain evidence="7 8">LS2</strain>
    </source>
</reference>
<feature type="transmembrane region" description="Helical" evidence="6">
    <location>
        <begin position="12"/>
        <end position="29"/>
    </location>
</feature>
<dbReference type="GO" id="GO:0055085">
    <property type="term" value="P:transmembrane transport"/>
    <property type="evidence" value="ECO:0007669"/>
    <property type="project" value="TreeGrafter"/>
</dbReference>
<dbReference type="STRING" id="1860122.A9404_04960"/>
<comment type="subcellular location">
    <subcellularLocation>
        <location evidence="1">Membrane</location>
        <topology evidence="1">Multi-pass membrane protein</topology>
    </subcellularLocation>
</comment>
<organism evidence="7 8">
    <name type="scientific">Halothiobacillus diazotrophicus</name>
    <dbReference type="NCBI Taxonomy" id="1860122"/>
    <lineage>
        <taxon>Bacteria</taxon>
        <taxon>Pseudomonadati</taxon>
        <taxon>Pseudomonadota</taxon>
        <taxon>Gammaproteobacteria</taxon>
        <taxon>Chromatiales</taxon>
        <taxon>Halothiobacillaceae</taxon>
        <taxon>Halothiobacillus</taxon>
    </lineage>
</organism>
<keyword evidence="3 6" id="KW-0812">Transmembrane</keyword>
<dbReference type="PANTHER" id="PTHR21716">
    <property type="entry name" value="TRANSMEMBRANE PROTEIN"/>
    <property type="match status" value="1"/>
</dbReference>
<feature type="transmembrane region" description="Helical" evidence="6">
    <location>
        <begin position="261"/>
        <end position="282"/>
    </location>
</feature>
<evidence type="ECO:0000256" key="1">
    <source>
        <dbReference type="ARBA" id="ARBA00004141"/>
    </source>
</evidence>
<evidence type="ECO:0000313" key="7">
    <source>
        <dbReference type="EMBL" id="ANJ66810.1"/>
    </source>
</evidence>
<dbReference type="Pfam" id="PF01594">
    <property type="entry name" value="AI-2E_transport"/>
    <property type="match status" value="1"/>
</dbReference>
<dbReference type="InterPro" id="IPR002549">
    <property type="entry name" value="AI-2E-like"/>
</dbReference>
<name>A0A191ZG29_9GAMM</name>
<evidence type="ECO:0000256" key="5">
    <source>
        <dbReference type="ARBA" id="ARBA00023136"/>
    </source>
</evidence>
<dbReference type="KEGG" id="haz:A9404_04960"/>
<protein>
    <submittedName>
        <fullName evidence="7">AI-2E family transporter</fullName>
    </submittedName>
</protein>
<accession>A0A191ZG29</accession>
<evidence type="ECO:0000256" key="4">
    <source>
        <dbReference type="ARBA" id="ARBA00022989"/>
    </source>
</evidence>
<dbReference type="EMBL" id="CP016027">
    <property type="protein sequence ID" value="ANJ66810.1"/>
    <property type="molecule type" value="Genomic_DNA"/>
</dbReference>
<dbReference type="RefSeq" id="WP_066099172.1">
    <property type="nucleotide sequence ID" value="NZ_CP016027.1"/>
</dbReference>
<evidence type="ECO:0000256" key="6">
    <source>
        <dbReference type="SAM" id="Phobius"/>
    </source>
</evidence>
<evidence type="ECO:0000313" key="8">
    <source>
        <dbReference type="Proteomes" id="UP000078596"/>
    </source>
</evidence>
<sequence length="362" mass="38814">MNSEPSNPQPNVLYWLIGTAAAFIVLAGLRTVSHIVTPFLLAAFLAIISAPLMTAMQKRGVPSVISILLLFVLVGVAFFLLFLALQGAAESLAVQAPQYQAKLSGWWESIQTMLTARGVPTELIPQHIPLPEASAVTNLATTIAAGLGQFTATTLLVLLAFMFLLLEEQTLSDKLTAAFPNRRRARVRSRRFLRSVYRYLLIKTGASTLTGLLVGIGLSLMGIDFAILWGIVAGLLNFIPTIGSFIAAIPALLVAIVSTDILHILMVIGLYLVVNVSIGSIMEPRLLGRSLGLSPVVVLISLLVWGWVFGPVGMLLAVPLTMIAKLALDSNPKTRWAGILLSDQVRQPAVRLPNSEPPASSP</sequence>
<keyword evidence="5 6" id="KW-0472">Membrane</keyword>
<feature type="transmembrane region" description="Helical" evidence="6">
    <location>
        <begin position="302"/>
        <end position="328"/>
    </location>
</feature>
<evidence type="ECO:0000256" key="3">
    <source>
        <dbReference type="ARBA" id="ARBA00022692"/>
    </source>
</evidence>
<keyword evidence="8" id="KW-1185">Reference proteome</keyword>
<feature type="transmembrane region" description="Helical" evidence="6">
    <location>
        <begin position="35"/>
        <end position="55"/>
    </location>
</feature>
<keyword evidence="4 6" id="KW-1133">Transmembrane helix</keyword>
<dbReference type="OrthoDB" id="9799225at2"/>
<dbReference type="Proteomes" id="UP000078596">
    <property type="component" value="Chromosome"/>
</dbReference>
<dbReference type="GO" id="GO:0016020">
    <property type="term" value="C:membrane"/>
    <property type="evidence" value="ECO:0007669"/>
    <property type="project" value="UniProtKB-SubCell"/>
</dbReference>
<feature type="transmembrane region" description="Helical" evidence="6">
    <location>
        <begin position="226"/>
        <end position="254"/>
    </location>
</feature>
<dbReference type="PANTHER" id="PTHR21716:SF64">
    <property type="entry name" value="AI-2 TRANSPORT PROTEIN TQSA"/>
    <property type="match status" value="1"/>
</dbReference>
<feature type="transmembrane region" description="Helical" evidence="6">
    <location>
        <begin position="67"/>
        <end position="89"/>
    </location>
</feature>